<dbReference type="EMBL" id="WBMT01000009">
    <property type="protein sequence ID" value="KAB2347392.1"/>
    <property type="molecule type" value="Genomic_DNA"/>
</dbReference>
<evidence type="ECO:0000256" key="3">
    <source>
        <dbReference type="ARBA" id="ARBA00022692"/>
    </source>
</evidence>
<feature type="transmembrane region" description="Helical" evidence="6">
    <location>
        <begin position="288"/>
        <end position="308"/>
    </location>
</feature>
<dbReference type="GO" id="GO:0022857">
    <property type="term" value="F:transmembrane transporter activity"/>
    <property type="evidence" value="ECO:0007669"/>
    <property type="project" value="InterPro"/>
</dbReference>
<proteinExistence type="predicted"/>
<dbReference type="InterPro" id="IPR020846">
    <property type="entry name" value="MFS_dom"/>
</dbReference>
<dbReference type="PANTHER" id="PTHR43124:SF3">
    <property type="entry name" value="CHLORAMPHENICOL EFFLUX PUMP RV0191"/>
    <property type="match status" value="1"/>
</dbReference>
<dbReference type="Pfam" id="PF07690">
    <property type="entry name" value="MFS_1"/>
    <property type="match status" value="1"/>
</dbReference>
<evidence type="ECO:0000256" key="6">
    <source>
        <dbReference type="SAM" id="Phobius"/>
    </source>
</evidence>
<dbReference type="InterPro" id="IPR050189">
    <property type="entry name" value="MFS_Efflux_Transporters"/>
</dbReference>
<evidence type="ECO:0000256" key="4">
    <source>
        <dbReference type="ARBA" id="ARBA00022989"/>
    </source>
</evidence>
<dbReference type="Proteomes" id="UP000468735">
    <property type="component" value="Unassembled WGS sequence"/>
</dbReference>
<evidence type="ECO:0000256" key="2">
    <source>
        <dbReference type="ARBA" id="ARBA00022475"/>
    </source>
</evidence>
<comment type="caution">
    <text evidence="8">The sequence shown here is derived from an EMBL/GenBank/DDBJ whole genome shotgun (WGS) entry which is preliminary data.</text>
</comment>
<evidence type="ECO:0000313" key="8">
    <source>
        <dbReference type="EMBL" id="KAB2347392.1"/>
    </source>
</evidence>
<dbReference type="CDD" id="cd17324">
    <property type="entry name" value="MFS_NepI_like"/>
    <property type="match status" value="1"/>
</dbReference>
<feature type="transmembrane region" description="Helical" evidence="6">
    <location>
        <begin position="234"/>
        <end position="254"/>
    </location>
</feature>
<dbReference type="OrthoDB" id="9814237at2"/>
<dbReference type="PROSITE" id="PS50850">
    <property type="entry name" value="MFS"/>
    <property type="match status" value="1"/>
</dbReference>
<dbReference type="SUPFAM" id="SSF103473">
    <property type="entry name" value="MFS general substrate transporter"/>
    <property type="match status" value="1"/>
</dbReference>
<feature type="domain" description="Major facilitator superfamily (MFS) profile" evidence="7">
    <location>
        <begin position="4"/>
        <end position="378"/>
    </location>
</feature>
<sequence>MPLALLALALGAFGIGTTEFIIAGLLPELAADFDTSIPTAGLLVSGYAFGVVVGAPVMTALGARSPRKTMLLGLMGLFVAAHLLSALAPSYGALMVGRIVASFAHGAYIGIGSVVAAELVRPEKRASAIALMFTGLSLANVVGVPFGTFLGQNLGWRSTFWAVAGIGVIAFAGIALLVPRGPRPQAGVRRELKAFRSGQLWLVLAMTALGWAPFLAIVTYVAPLLTDVTGFSKGAVPIVITLLGLGMLVGGPIGGRFADRALMPSIYVLLGMLIGLSALLLVTAHNRIAAAVTLTLFGVVASAMIPPLQTRVLDKAVGAEAMGSAANVAAFNLGNAVGPFLAGLAIDAGLGLTSPLWVGALIGAAGLGVAVISGAADRAAGLARAGAPDHHENRYEVGQRAL</sequence>
<reference evidence="8 9" key="1">
    <citation type="submission" date="2019-09" db="EMBL/GenBank/DDBJ databases">
        <title>Actinomadura physcomitrii sp. nov., a novel actinomycete isolated from moss [Physcomitrium sphaericum (Ludw) Fuernr].</title>
        <authorList>
            <person name="Zhuang X."/>
            <person name="Liu C."/>
        </authorList>
    </citation>
    <scope>NUCLEOTIDE SEQUENCE [LARGE SCALE GENOMIC DNA]</scope>
    <source>
        <strain evidence="8 9">HMC1</strain>
    </source>
</reference>
<dbReference type="InterPro" id="IPR011701">
    <property type="entry name" value="MFS"/>
</dbReference>
<feature type="transmembrane region" description="Helical" evidence="6">
    <location>
        <begin position="95"/>
        <end position="116"/>
    </location>
</feature>
<dbReference type="Gene3D" id="1.20.1250.20">
    <property type="entry name" value="MFS general substrate transporter like domains"/>
    <property type="match status" value="2"/>
</dbReference>
<comment type="subcellular location">
    <subcellularLocation>
        <location evidence="1">Cell membrane</location>
        <topology evidence="1">Multi-pass membrane protein</topology>
    </subcellularLocation>
</comment>
<keyword evidence="3 6" id="KW-0812">Transmembrane</keyword>
<evidence type="ECO:0000256" key="5">
    <source>
        <dbReference type="ARBA" id="ARBA00023136"/>
    </source>
</evidence>
<dbReference type="AlphaFoldDB" id="A0A6H9YN13"/>
<dbReference type="InterPro" id="IPR036259">
    <property type="entry name" value="MFS_trans_sf"/>
</dbReference>
<feature type="transmembrane region" description="Helical" evidence="6">
    <location>
        <begin position="70"/>
        <end position="89"/>
    </location>
</feature>
<name>A0A6H9YN13_9ACTN</name>
<keyword evidence="4 6" id="KW-1133">Transmembrane helix</keyword>
<accession>A0A6H9YN13</accession>
<feature type="transmembrane region" description="Helical" evidence="6">
    <location>
        <begin position="356"/>
        <end position="376"/>
    </location>
</feature>
<feature type="transmembrane region" description="Helical" evidence="6">
    <location>
        <begin position="42"/>
        <end position="63"/>
    </location>
</feature>
<protein>
    <submittedName>
        <fullName evidence="8">MFS transporter</fullName>
    </submittedName>
</protein>
<evidence type="ECO:0000256" key="1">
    <source>
        <dbReference type="ARBA" id="ARBA00004651"/>
    </source>
</evidence>
<keyword evidence="2" id="KW-1003">Cell membrane</keyword>
<feature type="transmembrane region" description="Helical" evidence="6">
    <location>
        <begin position="329"/>
        <end position="350"/>
    </location>
</feature>
<feature type="transmembrane region" description="Helical" evidence="6">
    <location>
        <begin position="200"/>
        <end position="222"/>
    </location>
</feature>
<feature type="transmembrane region" description="Helical" evidence="6">
    <location>
        <begin position="261"/>
        <end position="282"/>
    </location>
</feature>
<dbReference type="RefSeq" id="WP_151562190.1">
    <property type="nucleotide sequence ID" value="NZ_WBMT01000009.1"/>
</dbReference>
<keyword evidence="5 6" id="KW-0472">Membrane</keyword>
<feature type="transmembrane region" description="Helical" evidence="6">
    <location>
        <begin position="159"/>
        <end position="179"/>
    </location>
</feature>
<feature type="transmembrane region" description="Helical" evidence="6">
    <location>
        <begin position="128"/>
        <end position="147"/>
    </location>
</feature>
<evidence type="ECO:0000259" key="7">
    <source>
        <dbReference type="PROSITE" id="PS50850"/>
    </source>
</evidence>
<organism evidence="8 9">
    <name type="scientific">Actinomadura rudentiformis</name>
    <dbReference type="NCBI Taxonomy" id="359158"/>
    <lineage>
        <taxon>Bacteria</taxon>
        <taxon>Bacillati</taxon>
        <taxon>Actinomycetota</taxon>
        <taxon>Actinomycetes</taxon>
        <taxon>Streptosporangiales</taxon>
        <taxon>Thermomonosporaceae</taxon>
        <taxon>Actinomadura</taxon>
    </lineage>
</organism>
<keyword evidence="9" id="KW-1185">Reference proteome</keyword>
<evidence type="ECO:0000313" key="9">
    <source>
        <dbReference type="Proteomes" id="UP000468735"/>
    </source>
</evidence>
<gene>
    <name evidence="8" type="ORF">F8566_20510</name>
</gene>
<dbReference type="PANTHER" id="PTHR43124">
    <property type="entry name" value="PURINE EFFLUX PUMP PBUE"/>
    <property type="match status" value="1"/>
</dbReference>
<dbReference type="GO" id="GO:0005886">
    <property type="term" value="C:plasma membrane"/>
    <property type="evidence" value="ECO:0007669"/>
    <property type="project" value="UniProtKB-SubCell"/>
</dbReference>